<keyword evidence="9 13" id="KW-0472">Membrane</keyword>
<dbReference type="InterPro" id="IPR036852">
    <property type="entry name" value="Peptidase_S8/S53_dom_sf"/>
</dbReference>
<gene>
    <name evidence="16" type="ORF">MSEDJ_24550</name>
</gene>
<comment type="similarity">
    <text evidence="2 10 11">Belongs to the peptidase S8 family.</text>
</comment>
<feature type="region of interest" description="Disordered" evidence="12">
    <location>
        <begin position="33"/>
        <end position="66"/>
    </location>
</feature>
<dbReference type="PROSITE" id="PS00136">
    <property type="entry name" value="SUBTILASE_ASP"/>
    <property type="match status" value="1"/>
</dbReference>
<evidence type="ECO:0000256" key="1">
    <source>
        <dbReference type="ARBA" id="ARBA00004162"/>
    </source>
</evidence>
<protein>
    <submittedName>
        <fullName evidence="16">Membrane-anchored mycosin</fullName>
    </submittedName>
</protein>
<keyword evidence="17" id="KW-1185">Reference proteome</keyword>
<reference evidence="16 17" key="1">
    <citation type="journal article" date="2019" name="Emerg. Microbes Infect.">
        <title>Comprehensive subspecies identification of 175 nontuberculous mycobacteria species based on 7547 genomic profiles.</title>
        <authorList>
            <person name="Matsumoto Y."/>
            <person name="Kinjo T."/>
            <person name="Motooka D."/>
            <person name="Nabeya D."/>
            <person name="Jung N."/>
            <person name="Uechi K."/>
            <person name="Horii T."/>
            <person name="Iida T."/>
            <person name="Fujita J."/>
            <person name="Nakamura S."/>
        </authorList>
    </citation>
    <scope>NUCLEOTIDE SEQUENCE [LARGE SCALE GENOMIC DNA]</scope>
    <source>
        <strain evidence="16 17">JCM 17899</strain>
    </source>
</reference>
<feature type="compositionally biased region" description="Pro residues" evidence="12">
    <location>
        <begin position="39"/>
        <end position="48"/>
    </location>
</feature>
<dbReference type="RefSeq" id="WP_163797210.1">
    <property type="nucleotide sequence ID" value="NZ_AP022588.1"/>
</dbReference>
<evidence type="ECO:0000256" key="3">
    <source>
        <dbReference type="ARBA" id="ARBA00022475"/>
    </source>
</evidence>
<dbReference type="SUPFAM" id="SSF52743">
    <property type="entry name" value="Subtilisin-like"/>
    <property type="match status" value="1"/>
</dbReference>
<dbReference type="GO" id="GO:0006508">
    <property type="term" value="P:proteolysis"/>
    <property type="evidence" value="ECO:0007669"/>
    <property type="project" value="UniProtKB-KW"/>
</dbReference>
<keyword evidence="4 10" id="KW-0645">Protease</keyword>
<evidence type="ECO:0000256" key="12">
    <source>
        <dbReference type="SAM" id="MobiDB-lite"/>
    </source>
</evidence>
<dbReference type="PROSITE" id="PS00137">
    <property type="entry name" value="SUBTILASE_HIS"/>
    <property type="match status" value="1"/>
</dbReference>
<evidence type="ECO:0000256" key="9">
    <source>
        <dbReference type="ARBA" id="ARBA00023136"/>
    </source>
</evidence>
<feature type="signal peptide" evidence="14">
    <location>
        <begin position="1"/>
        <end position="26"/>
    </location>
</feature>
<dbReference type="InterPro" id="IPR023834">
    <property type="entry name" value="T7SS_pept_S8A_mycosin"/>
</dbReference>
<evidence type="ECO:0000256" key="14">
    <source>
        <dbReference type="SAM" id="SignalP"/>
    </source>
</evidence>
<keyword evidence="14" id="KW-0732">Signal</keyword>
<proteinExistence type="inferred from homology"/>
<dbReference type="Pfam" id="PF00082">
    <property type="entry name" value="Peptidase_S8"/>
    <property type="match status" value="1"/>
</dbReference>
<dbReference type="KEGG" id="msei:MSEDJ_24550"/>
<accession>A0A7I7QPR7</accession>
<keyword evidence="3" id="KW-1003">Cell membrane</keyword>
<dbReference type="NCBIfam" id="TIGR03921">
    <property type="entry name" value="T7SS_mycosin"/>
    <property type="match status" value="1"/>
</dbReference>
<dbReference type="Proteomes" id="UP000467193">
    <property type="component" value="Chromosome"/>
</dbReference>
<evidence type="ECO:0000256" key="8">
    <source>
        <dbReference type="ARBA" id="ARBA00022989"/>
    </source>
</evidence>
<evidence type="ECO:0000256" key="11">
    <source>
        <dbReference type="RuleBase" id="RU003355"/>
    </source>
</evidence>
<feature type="region of interest" description="Disordered" evidence="12">
    <location>
        <begin position="426"/>
        <end position="449"/>
    </location>
</feature>
<dbReference type="InterPro" id="IPR015500">
    <property type="entry name" value="Peptidase_S8_subtilisin-rel"/>
</dbReference>
<sequence length="449" mass="45026">MTTRWAPLAITAALVAAVGVAPEAAAVAPPRVDASALPSPAPPAPPGPTEQVGACETAPGTSRGGRAQIDRTTLAALWNLSRGAGQTVAVIDTGVARHRLLPRLTPGGDYVATGDGTQDCDGHGTMVAGIIAASPTDHFAGIAPDAGILAIRQSSVEFRRTDGDGTGVGDVRTLAQAVRMAADAGATVINVSTVACTPASEPLDDRALGAALAYAVDVKNVVVVVAAGNTGAECGPQNPVRGGAPDWDDVAVVASPSWYDEYVLTVGSVDGAGRPSAFTLGGPWVDVAAPGEDVLSLDPAGDGVRDDGPVSGTSYAAPVVAAVAALIRARSPELTARQVMRRIEEAAVRPTAGWDPLVGHGVVDVMAALSDGGAVPTPASPRTADRRPGPASAGRDGRAVAFWGAAACIAVGGALTALTGLARNPLRRRRRESVADGAGTRDAEFGSTR</sequence>
<feature type="active site" description="Charge relay system" evidence="10">
    <location>
        <position position="123"/>
    </location>
</feature>
<keyword evidence="7 10" id="KW-0720">Serine protease</keyword>
<evidence type="ECO:0000256" key="5">
    <source>
        <dbReference type="ARBA" id="ARBA00022692"/>
    </source>
</evidence>
<dbReference type="PRINTS" id="PR00723">
    <property type="entry name" value="SUBTILISIN"/>
</dbReference>
<dbReference type="PROSITE" id="PS00138">
    <property type="entry name" value="SUBTILASE_SER"/>
    <property type="match status" value="1"/>
</dbReference>
<comment type="subcellular location">
    <subcellularLocation>
        <location evidence="1">Cell membrane</location>
        <topology evidence="1">Single-pass membrane protein</topology>
    </subcellularLocation>
</comment>
<keyword evidence="5 13" id="KW-0812">Transmembrane</keyword>
<evidence type="ECO:0000256" key="6">
    <source>
        <dbReference type="ARBA" id="ARBA00022801"/>
    </source>
</evidence>
<evidence type="ECO:0000256" key="2">
    <source>
        <dbReference type="ARBA" id="ARBA00011073"/>
    </source>
</evidence>
<dbReference type="GO" id="GO:0004252">
    <property type="term" value="F:serine-type endopeptidase activity"/>
    <property type="evidence" value="ECO:0007669"/>
    <property type="project" value="UniProtKB-UniRule"/>
</dbReference>
<dbReference type="InterPro" id="IPR023827">
    <property type="entry name" value="Peptidase_S8_Asp-AS"/>
</dbReference>
<evidence type="ECO:0000259" key="15">
    <source>
        <dbReference type="Pfam" id="PF00082"/>
    </source>
</evidence>
<dbReference type="PROSITE" id="PS51892">
    <property type="entry name" value="SUBTILASE"/>
    <property type="match status" value="1"/>
</dbReference>
<evidence type="ECO:0000256" key="4">
    <source>
        <dbReference type="ARBA" id="ARBA00022670"/>
    </source>
</evidence>
<dbReference type="GO" id="GO:0005886">
    <property type="term" value="C:plasma membrane"/>
    <property type="evidence" value="ECO:0007669"/>
    <property type="project" value="UniProtKB-SubCell"/>
</dbReference>
<dbReference type="InterPro" id="IPR000209">
    <property type="entry name" value="Peptidase_S8/S53_dom"/>
</dbReference>
<dbReference type="AlphaFoldDB" id="A0A7I7QPR7"/>
<feature type="domain" description="Peptidase S8/S53" evidence="15">
    <location>
        <begin position="83"/>
        <end position="361"/>
    </location>
</feature>
<keyword evidence="8 13" id="KW-1133">Transmembrane helix</keyword>
<name>A0A7I7QPR7_9MYCO</name>
<feature type="transmembrane region" description="Helical" evidence="13">
    <location>
        <begin position="400"/>
        <end position="422"/>
    </location>
</feature>
<dbReference type="InterPro" id="IPR022398">
    <property type="entry name" value="Peptidase_S8_His-AS"/>
</dbReference>
<feature type="chain" id="PRO_5038399923" evidence="14">
    <location>
        <begin position="27"/>
        <end position="449"/>
    </location>
</feature>
<dbReference type="PANTHER" id="PTHR43806:SF11">
    <property type="entry name" value="CEREVISIN-RELATED"/>
    <property type="match status" value="1"/>
</dbReference>
<keyword evidence="6 10" id="KW-0378">Hydrolase</keyword>
<dbReference type="PANTHER" id="PTHR43806">
    <property type="entry name" value="PEPTIDASE S8"/>
    <property type="match status" value="1"/>
</dbReference>
<organism evidence="16 17">
    <name type="scientific">Mycolicibacterium sediminis</name>
    <dbReference type="NCBI Taxonomy" id="1286180"/>
    <lineage>
        <taxon>Bacteria</taxon>
        <taxon>Bacillati</taxon>
        <taxon>Actinomycetota</taxon>
        <taxon>Actinomycetes</taxon>
        <taxon>Mycobacteriales</taxon>
        <taxon>Mycobacteriaceae</taxon>
        <taxon>Mycolicibacterium</taxon>
    </lineage>
</organism>
<evidence type="ECO:0000256" key="13">
    <source>
        <dbReference type="SAM" id="Phobius"/>
    </source>
</evidence>
<feature type="active site" description="Charge relay system" evidence="10">
    <location>
        <position position="314"/>
    </location>
</feature>
<feature type="region of interest" description="Disordered" evidence="12">
    <location>
        <begin position="373"/>
        <end position="396"/>
    </location>
</feature>
<dbReference type="InterPro" id="IPR023828">
    <property type="entry name" value="Peptidase_S8_Ser-AS"/>
</dbReference>
<dbReference type="EMBL" id="AP022588">
    <property type="protein sequence ID" value="BBY28359.1"/>
    <property type="molecule type" value="Genomic_DNA"/>
</dbReference>
<evidence type="ECO:0000313" key="16">
    <source>
        <dbReference type="EMBL" id="BBY28359.1"/>
    </source>
</evidence>
<dbReference type="Gene3D" id="3.40.50.200">
    <property type="entry name" value="Peptidase S8/S53 domain"/>
    <property type="match status" value="1"/>
</dbReference>
<evidence type="ECO:0000256" key="10">
    <source>
        <dbReference type="PROSITE-ProRule" id="PRU01240"/>
    </source>
</evidence>
<evidence type="ECO:0000313" key="17">
    <source>
        <dbReference type="Proteomes" id="UP000467193"/>
    </source>
</evidence>
<feature type="active site" description="Charge relay system" evidence="10">
    <location>
        <position position="92"/>
    </location>
</feature>
<feature type="compositionally biased region" description="Basic and acidic residues" evidence="12">
    <location>
        <begin position="439"/>
        <end position="449"/>
    </location>
</feature>
<dbReference type="InterPro" id="IPR050131">
    <property type="entry name" value="Peptidase_S8_subtilisin-like"/>
</dbReference>
<evidence type="ECO:0000256" key="7">
    <source>
        <dbReference type="ARBA" id="ARBA00022825"/>
    </source>
</evidence>